<comment type="caution">
    <text evidence="1">The sequence shown here is derived from an EMBL/GenBank/DDBJ whole genome shotgun (WGS) entry which is preliminary data.</text>
</comment>
<reference evidence="1" key="1">
    <citation type="submission" date="2021-01" db="EMBL/GenBank/DDBJ databases">
        <authorList>
            <consortium name="Genoscope - CEA"/>
            <person name="William W."/>
        </authorList>
    </citation>
    <scope>NUCLEOTIDE SEQUENCE</scope>
</reference>
<dbReference type="AlphaFoldDB" id="A0A8S1TF45"/>
<evidence type="ECO:0000313" key="1">
    <source>
        <dbReference type="EMBL" id="CAD8150194.1"/>
    </source>
</evidence>
<dbReference type="OrthoDB" id="289597at2759"/>
<sequence length="396" mass="47945">MYNNNLSSSSHKQLKTLLNQIKSIPVLKSIEQLKTEGIQYYFHQGYEKKVLHKMFTLYKKKRHIQRYINHQVYTADLNGISLKTSQIDRFNLYQKGLTYELNMNSNSNLNRLKKADFQTQSTEQLYGYKKLRAQRYTHNIRSEDLIHIIREQQYQLEQDLYVQAFNQTKKRRIVNISYEKRQLFSIFFKTNIFSNQNYLLIKLFMNFKFKTIRRTRNALNAQQIYWEIIKLKKYFRVKTIFGKERKAEIIIHRTQLPNNYKTHDMSLFIEQHQETQNMFYYIATGLFSFSIMHIYAKMLYDDDTRYWVSIRFPNHMKQFDIFNSHIQNQYDYILEKLQLKNKDLSGAVGYHNLKQGIKDLFKRETQIIDFETTDKSIEGLDSFLQEQDQKVLKSIK</sequence>
<proteinExistence type="predicted"/>
<accession>A0A8S1TF45</accession>
<dbReference type="Proteomes" id="UP000689195">
    <property type="component" value="Unassembled WGS sequence"/>
</dbReference>
<organism evidence="1 2">
    <name type="scientific">Paramecium pentaurelia</name>
    <dbReference type="NCBI Taxonomy" id="43138"/>
    <lineage>
        <taxon>Eukaryota</taxon>
        <taxon>Sar</taxon>
        <taxon>Alveolata</taxon>
        <taxon>Ciliophora</taxon>
        <taxon>Intramacronucleata</taxon>
        <taxon>Oligohymenophorea</taxon>
        <taxon>Peniculida</taxon>
        <taxon>Parameciidae</taxon>
        <taxon>Paramecium</taxon>
    </lineage>
</organism>
<protein>
    <submittedName>
        <fullName evidence="1">Uncharacterized protein</fullName>
    </submittedName>
</protein>
<dbReference type="EMBL" id="CAJJDO010000020">
    <property type="protein sequence ID" value="CAD8150194.1"/>
    <property type="molecule type" value="Genomic_DNA"/>
</dbReference>
<name>A0A8S1TF45_9CILI</name>
<evidence type="ECO:0000313" key="2">
    <source>
        <dbReference type="Proteomes" id="UP000689195"/>
    </source>
</evidence>
<keyword evidence="2" id="KW-1185">Reference proteome</keyword>
<gene>
    <name evidence="1" type="ORF">PPENT_87.1.T0200138</name>
</gene>